<evidence type="ECO:0000313" key="2">
    <source>
        <dbReference type="EMBL" id="GBN21572.1"/>
    </source>
</evidence>
<dbReference type="AlphaFoldDB" id="A0A4Y2M492"/>
<sequence>MGVTLETSPSRRSRYGPCCTLNHTLRPNIPPLVWRKTPIRPRPNRTGVRPGNRTEGNVGVVRKYEDGVPAQVPSSSSDRSSKLRGPSQNTLI</sequence>
<dbReference type="EMBL" id="BGPR01202466">
    <property type="protein sequence ID" value="GBN21572.1"/>
    <property type="molecule type" value="Genomic_DNA"/>
</dbReference>
<protein>
    <submittedName>
        <fullName evidence="2">Uncharacterized protein</fullName>
    </submittedName>
</protein>
<gene>
    <name evidence="2" type="ORF">AVEN_19108_1</name>
</gene>
<dbReference type="Proteomes" id="UP000499080">
    <property type="component" value="Unassembled WGS sequence"/>
</dbReference>
<name>A0A4Y2M492_ARAVE</name>
<keyword evidence="3" id="KW-1185">Reference proteome</keyword>
<organism evidence="2 3">
    <name type="scientific">Araneus ventricosus</name>
    <name type="common">Orbweaver spider</name>
    <name type="synonym">Epeira ventricosa</name>
    <dbReference type="NCBI Taxonomy" id="182803"/>
    <lineage>
        <taxon>Eukaryota</taxon>
        <taxon>Metazoa</taxon>
        <taxon>Ecdysozoa</taxon>
        <taxon>Arthropoda</taxon>
        <taxon>Chelicerata</taxon>
        <taxon>Arachnida</taxon>
        <taxon>Araneae</taxon>
        <taxon>Araneomorphae</taxon>
        <taxon>Entelegynae</taxon>
        <taxon>Araneoidea</taxon>
        <taxon>Araneidae</taxon>
        <taxon>Araneus</taxon>
    </lineage>
</organism>
<proteinExistence type="predicted"/>
<accession>A0A4Y2M492</accession>
<feature type="region of interest" description="Disordered" evidence="1">
    <location>
        <begin position="27"/>
        <end position="92"/>
    </location>
</feature>
<evidence type="ECO:0000256" key="1">
    <source>
        <dbReference type="SAM" id="MobiDB-lite"/>
    </source>
</evidence>
<reference evidence="2 3" key="1">
    <citation type="journal article" date="2019" name="Sci. Rep.">
        <title>Orb-weaving spider Araneus ventricosus genome elucidates the spidroin gene catalogue.</title>
        <authorList>
            <person name="Kono N."/>
            <person name="Nakamura H."/>
            <person name="Ohtoshi R."/>
            <person name="Moran D.A.P."/>
            <person name="Shinohara A."/>
            <person name="Yoshida Y."/>
            <person name="Fujiwara M."/>
            <person name="Mori M."/>
            <person name="Tomita M."/>
            <person name="Arakawa K."/>
        </authorList>
    </citation>
    <scope>NUCLEOTIDE SEQUENCE [LARGE SCALE GENOMIC DNA]</scope>
</reference>
<comment type="caution">
    <text evidence="2">The sequence shown here is derived from an EMBL/GenBank/DDBJ whole genome shotgun (WGS) entry which is preliminary data.</text>
</comment>
<evidence type="ECO:0000313" key="3">
    <source>
        <dbReference type="Proteomes" id="UP000499080"/>
    </source>
</evidence>